<dbReference type="AlphaFoldDB" id="A0A068YAF9"/>
<dbReference type="Proteomes" id="UP000017246">
    <property type="component" value="Unassembled WGS sequence"/>
</dbReference>
<name>A0A068YAF9_ECHMU</name>
<keyword evidence="3" id="KW-1185">Reference proteome</keyword>
<reference evidence="2" key="1">
    <citation type="journal article" date="2013" name="Nature">
        <title>The genomes of four tapeworm species reveal adaptations to parasitism.</title>
        <authorList>
            <person name="Tsai I.J."/>
            <person name="Zarowiecki M."/>
            <person name="Holroyd N."/>
            <person name="Garciarrubio A."/>
            <person name="Sanchez-Flores A."/>
            <person name="Brooks K.L."/>
            <person name="Tracey A."/>
            <person name="Bobes R.J."/>
            <person name="Fragoso G."/>
            <person name="Sciutto E."/>
            <person name="Aslett M."/>
            <person name="Beasley H."/>
            <person name="Bennett H.M."/>
            <person name="Cai J."/>
            <person name="Camicia F."/>
            <person name="Clark R."/>
            <person name="Cucher M."/>
            <person name="De Silva N."/>
            <person name="Day T.A."/>
            <person name="Deplazes P."/>
            <person name="Estrada K."/>
            <person name="Fernandez C."/>
            <person name="Holland P.W."/>
            <person name="Hou J."/>
            <person name="Hu S."/>
            <person name="Huckvale T."/>
            <person name="Hung S.S."/>
            <person name="Kamenetzky L."/>
            <person name="Keane J.A."/>
            <person name="Kiss F."/>
            <person name="Koziol U."/>
            <person name="Lambert O."/>
            <person name="Liu K."/>
            <person name="Luo X."/>
            <person name="Luo Y."/>
            <person name="Macchiaroli N."/>
            <person name="Nichol S."/>
            <person name="Paps J."/>
            <person name="Parkinson J."/>
            <person name="Pouchkina-Stantcheva N."/>
            <person name="Riddiford N."/>
            <person name="Rosenzvit M."/>
            <person name="Salinas G."/>
            <person name="Wasmuth J.D."/>
            <person name="Zamanian M."/>
            <person name="Zheng Y."/>
            <person name="Cai X."/>
            <person name="Soberon X."/>
            <person name="Olson P.D."/>
            <person name="Laclette J.P."/>
            <person name="Brehm K."/>
            <person name="Berriman M."/>
            <person name="Garciarrubio A."/>
            <person name="Bobes R.J."/>
            <person name="Fragoso G."/>
            <person name="Sanchez-Flores A."/>
            <person name="Estrada K."/>
            <person name="Cevallos M.A."/>
            <person name="Morett E."/>
            <person name="Gonzalez V."/>
            <person name="Portillo T."/>
            <person name="Ochoa-Leyva A."/>
            <person name="Jose M.V."/>
            <person name="Sciutto E."/>
            <person name="Landa A."/>
            <person name="Jimenez L."/>
            <person name="Valdes V."/>
            <person name="Carrero J.C."/>
            <person name="Larralde C."/>
            <person name="Morales-Montor J."/>
            <person name="Limon-Lason J."/>
            <person name="Soberon X."/>
            <person name="Laclette J.P."/>
        </authorList>
    </citation>
    <scope>NUCLEOTIDE SEQUENCE [LARGE SCALE GENOMIC DNA]</scope>
</reference>
<protein>
    <submittedName>
        <fullName evidence="2">Expressed protein</fullName>
    </submittedName>
</protein>
<evidence type="ECO:0000256" key="1">
    <source>
        <dbReference type="SAM" id="Phobius"/>
    </source>
</evidence>
<accession>A0A068YAF9</accession>
<dbReference type="EMBL" id="LN902845">
    <property type="protein sequence ID" value="CUT99587.1"/>
    <property type="molecule type" value="Genomic_DNA"/>
</dbReference>
<evidence type="ECO:0000313" key="3">
    <source>
        <dbReference type="Proteomes" id="UP000017246"/>
    </source>
</evidence>
<sequence>MVCRICVHDYNLAPSSVKVVDTSMPSFTIIPFLDKDSTANPFTLRYDSCCIYFSLINSISSIVFGYYYW</sequence>
<proteinExistence type="predicted"/>
<reference evidence="2" key="2">
    <citation type="submission" date="2015-11" db="EMBL/GenBank/DDBJ databases">
        <authorList>
            <person name="Zhang Y."/>
            <person name="Guo Z."/>
        </authorList>
    </citation>
    <scope>NUCLEOTIDE SEQUENCE</scope>
</reference>
<evidence type="ECO:0000313" key="2">
    <source>
        <dbReference type="EMBL" id="CUT99587.1"/>
    </source>
</evidence>
<organism evidence="2 3">
    <name type="scientific">Echinococcus multilocularis</name>
    <name type="common">Fox tapeworm</name>
    <dbReference type="NCBI Taxonomy" id="6211"/>
    <lineage>
        <taxon>Eukaryota</taxon>
        <taxon>Metazoa</taxon>
        <taxon>Spiralia</taxon>
        <taxon>Lophotrochozoa</taxon>
        <taxon>Platyhelminthes</taxon>
        <taxon>Cestoda</taxon>
        <taxon>Eucestoda</taxon>
        <taxon>Cyclophyllidea</taxon>
        <taxon>Taeniidae</taxon>
        <taxon>Echinococcus</taxon>
    </lineage>
</organism>
<keyword evidence="1" id="KW-0472">Membrane</keyword>
<keyword evidence="1" id="KW-0812">Transmembrane</keyword>
<keyword evidence="1" id="KW-1133">Transmembrane helix</keyword>
<feature type="transmembrane region" description="Helical" evidence="1">
    <location>
        <begin position="49"/>
        <end position="68"/>
    </location>
</feature>